<name>A0ABV8U4G9_9ACTN</name>
<keyword evidence="2" id="KW-0238">DNA-binding</keyword>
<feature type="region of interest" description="Disordered" evidence="4">
    <location>
        <begin position="277"/>
        <end position="296"/>
    </location>
</feature>
<comment type="caution">
    <text evidence="7">The sequence shown here is derived from an EMBL/GenBank/DDBJ whole genome shotgun (WGS) entry which is preliminary data.</text>
</comment>
<evidence type="ECO:0000256" key="3">
    <source>
        <dbReference type="ARBA" id="ARBA00023163"/>
    </source>
</evidence>
<dbReference type="Gene3D" id="3.40.50.10490">
    <property type="entry name" value="Glucose-6-phosphate isomerase like protein, domain 1"/>
    <property type="match status" value="1"/>
</dbReference>
<dbReference type="SUPFAM" id="SSF46689">
    <property type="entry name" value="Homeodomain-like"/>
    <property type="match status" value="1"/>
</dbReference>
<evidence type="ECO:0000259" key="6">
    <source>
        <dbReference type="PROSITE" id="PS51464"/>
    </source>
</evidence>
<keyword evidence="1" id="KW-0805">Transcription regulation</keyword>
<dbReference type="RefSeq" id="WP_380625664.1">
    <property type="nucleotide sequence ID" value="NZ_JBHSDK010000061.1"/>
</dbReference>
<dbReference type="EMBL" id="JBHSDK010000061">
    <property type="protein sequence ID" value="MFC4338039.1"/>
    <property type="molecule type" value="Genomic_DNA"/>
</dbReference>
<gene>
    <name evidence="7" type="ORF">ACFPET_22870</name>
</gene>
<dbReference type="Gene3D" id="1.10.10.10">
    <property type="entry name" value="Winged helix-like DNA-binding domain superfamily/Winged helix DNA-binding domain"/>
    <property type="match status" value="1"/>
</dbReference>
<feature type="domain" description="HTH rpiR-type" evidence="5">
    <location>
        <begin position="1"/>
        <end position="77"/>
    </location>
</feature>
<evidence type="ECO:0000256" key="2">
    <source>
        <dbReference type="ARBA" id="ARBA00023125"/>
    </source>
</evidence>
<evidence type="ECO:0000259" key="5">
    <source>
        <dbReference type="PROSITE" id="PS51071"/>
    </source>
</evidence>
<dbReference type="CDD" id="cd05013">
    <property type="entry name" value="SIS_RpiR"/>
    <property type="match status" value="1"/>
</dbReference>
<dbReference type="PROSITE" id="PS51464">
    <property type="entry name" value="SIS"/>
    <property type="match status" value="1"/>
</dbReference>
<dbReference type="Pfam" id="PF01380">
    <property type="entry name" value="SIS"/>
    <property type="match status" value="1"/>
</dbReference>
<dbReference type="InterPro" id="IPR035472">
    <property type="entry name" value="RpiR-like_SIS"/>
</dbReference>
<dbReference type="InterPro" id="IPR047640">
    <property type="entry name" value="RpiR-like"/>
</dbReference>
<evidence type="ECO:0000256" key="4">
    <source>
        <dbReference type="SAM" id="MobiDB-lite"/>
    </source>
</evidence>
<dbReference type="PANTHER" id="PTHR30514">
    <property type="entry name" value="GLUCOKINASE"/>
    <property type="match status" value="1"/>
</dbReference>
<protein>
    <submittedName>
        <fullName evidence="7">MurR/RpiR family transcriptional regulator</fullName>
    </submittedName>
</protein>
<dbReference type="InterPro" id="IPR009057">
    <property type="entry name" value="Homeodomain-like_sf"/>
</dbReference>
<proteinExistence type="predicted"/>
<dbReference type="InterPro" id="IPR001347">
    <property type="entry name" value="SIS_dom"/>
</dbReference>
<dbReference type="Pfam" id="PF01418">
    <property type="entry name" value="HTH_6"/>
    <property type="match status" value="1"/>
</dbReference>
<reference evidence="8" key="1">
    <citation type="journal article" date="2019" name="Int. J. Syst. Evol. Microbiol.">
        <title>The Global Catalogue of Microorganisms (GCM) 10K type strain sequencing project: providing services to taxonomists for standard genome sequencing and annotation.</title>
        <authorList>
            <consortium name="The Broad Institute Genomics Platform"/>
            <consortium name="The Broad Institute Genome Sequencing Center for Infectious Disease"/>
            <person name="Wu L."/>
            <person name="Ma J."/>
        </authorList>
    </citation>
    <scope>NUCLEOTIDE SEQUENCE [LARGE SCALE GENOMIC DNA]</scope>
    <source>
        <strain evidence="8">IBRC-M 10908</strain>
    </source>
</reference>
<dbReference type="Proteomes" id="UP001595823">
    <property type="component" value="Unassembled WGS sequence"/>
</dbReference>
<organism evidence="7 8">
    <name type="scientific">Salininema proteolyticum</name>
    <dbReference type="NCBI Taxonomy" id="1607685"/>
    <lineage>
        <taxon>Bacteria</taxon>
        <taxon>Bacillati</taxon>
        <taxon>Actinomycetota</taxon>
        <taxon>Actinomycetes</taxon>
        <taxon>Glycomycetales</taxon>
        <taxon>Glycomycetaceae</taxon>
        <taxon>Salininema</taxon>
    </lineage>
</organism>
<dbReference type="InterPro" id="IPR046348">
    <property type="entry name" value="SIS_dom_sf"/>
</dbReference>
<dbReference type="PROSITE" id="PS51071">
    <property type="entry name" value="HTH_RPIR"/>
    <property type="match status" value="1"/>
</dbReference>
<evidence type="ECO:0000313" key="8">
    <source>
        <dbReference type="Proteomes" id="UP001595823"/>
    </source>
</evidence>
<dbReference type="PANTHER" id="PTHR30514:SF1">
    <property type="entry name" value="HTH-TYPE TRANSCRIPTIONAL REGULATOR HEXR-RELATED"/>
    <property type="match status" value="1"/>
</dbReference>
<dbReference type="InterPro" id="IPR000281">
    <property type="entry name" value="HTH_RpiR"/>
</dbReference>
<accession>A0ABV8U4G9</accession>
<sequence>MSVLSDVRGIADGLTDAVARVAQYILADPARAAQSTITDLAEASGTSPGTVTRFCRQAGYPGYAALRLAIATEIGRASAETGWESGIGSAIAPDDGLDKVVKQLAALDTALLRETSDSLDLEAVDRAVEAAIGASRIDVYGIGASACVARELHTGFYRTGLAAWLWTEVHDGLASAALLGPGDIAFAVSHSGTTAETVEMLRQAGRAGAATVAITSYPHSPIAEAADHVLTSASHSTNHRADLLAARYSQLLVADLVYIAVAQRRFPETVDAFESRAEAVREHRPAARTTTAQEQP</sequence>
<keyword evidence="3" id="KW-0804">Transcription</keyword>
<dbReference type="InterPro" id="IPR036388">
    <property type="entry name" value="WH-like_DNA-bd_sf"/>
</dbReference>
<keyword evidence="8" id="KW-1185">Reference proteome</keyword>
<evidence type="ECO:0000256" key="1">
    <source>
        <dbReference type="ARBA" id="ARBA00023015"/>
    </source>
</evidence>
<dbReference type="SUPFAM" id="SSF53697">
    <property type="entry name" value="SIS domain"/>
    <property type="match status" value="1"/>
</dbReference>
<evidence type="ECO:0000313" key="7">
    <source>
        <dbReference type="EMBL" id="MFC4338039.1"/>
    </source>
</evidence>
<feature type="domain" description="SIS" evidence="6">
    <location>
        <begin position="127"/>
        <end position="267"/>
    </location>
</feature>